<reference evidence="4" key="1">
    <citation type="journal article" date="2019" name="Int. J. Syst. Evol. Microbiol.">
        <title>The Global Catalogue of Microorganisms (GCM) 10K type strain sequencing project: providing services to taxonomists for standard genome sequencing and annotation.</title>
        <authorList>
            <consortium name="The Broad Institute Genomics Platform"/>
            <consortium name="The Broad Institute Genome Sequencing Center for Infectious Disease"/>
            <person name="Wu L."/>
            <person name="Ma J."/>
        </authorList>
    </citation>
    <scope>NUCLEOTIDE SEQUENCE [LARGE SCALE GENOMIC DNA]</scope>
    <source>
        <strain evidence="4">KCTC 42953</strain>
    </source>
</reference>
<accession>A0ABV7J7R8</accession>
<comment type="caution">
    <text evidence="3">The sequence shown here is derived from an EMBL/GenBank/DDBJ whole genome shotgun (WGS) entry which is preliminary data.</text>
</comment>
<evidence type="ECO:0000256" key="1">
    <source>
        <dbReference type="SAM" id="MobiDB-lite"/>
    </source>
</evidence>
<gene>
    <name evidence="3" type="ORF">ACFODZ_07900</name>
</gene>
<evidence type="ECO:0000313" key="3">
    <source>
        <dbReference type="EMBL" id="MFC3194161.1"/>
    </source>
</evidence>
<feature type="compositionally biased region" description="Gly residues" evidence="1">
    <location>
        <begin position="604"/>
        <end position="614"/>
    </location>
</feature>
<keyword evidence="2" id="KW-0732">Signal</keyword>
<feature type="chain" id="PRO_5045612789" evidence="2">
    <location>
        <begin position="32"/>
        <end position="749"/>
    </location>
</feature>
<feature type="region of interest" description="Disordered" evidence="1">
    <location>
        <begin position="604"/>
        <end position="640"/>
    </location>
</feature>
<organism evidence="3 4">
    <name type="scientific">Marinicella sediminis</name>
    <dbReference type="NCBI Taxonomy" id="1792834"/>
    <lineage>
        <taxon>Bacteria</taxon>
        <taxon>Pseudomonadati</taxon>
        <taxon>Pseudomonadota</taxon>
        <taxon>Gammaproteobacteria</taxon>
        <taxon>Lysobacterales</taxon>
        <taxon>Marinicellaceae</taxon>
        <taxon>Marinicella</taxon>
    </lineage>
</organism>
<protein>
    <submittedName>
        <fullName evidence="3">Uncharacterized protein</fullName>
    </submittedName>
</protein>
<name>A0ABV7J7R8_9GAMM</name>
<sequence>MSQRIETSNKAQKRSLLASAISMCLPCSLLAANFTVSEQYDDGTGNVVNTLSWAIAQANTTPGDDTIILDTDVISDGVMTRLIDSNVTIQSADSNNRHYINGNATYRPLFIKSGTVTLQNMNIDNGLAKGGDSGVGAPGSGMGGGLFIYDGNVSINNVDFNTSIALGGDDLSGTYTRGGGGMLGHAGNYSGGGLFASGSGNYGGYGGNGNYQNTTPDFGTGGDYTGNIPAESGGFGGGGGWPSGHGGFGGGGADTIGNNVAGNGGFGAGAVYAGSYGSNSGIPGYGASYSASAGMGGAIFIRAGQVHISNSNFNNNAALADNGAKGLGGGVFVLHSTTNSNGNHQGMPAQLASVTGCSNTFANNFASGSSGVPDDDNDVFDLGDLAEDLTQLCPLEQNLIVTVGNDDGTGMTDNTLSWAIKESNALLGDDTITLATDVTITGVMKRLIDSNVTIQSDGTRRSISGNDQYRPLFIKSGTVSIQGVDMINGYAKGGDGHSGGAGMGGSLFIYEGIVTIEDSHFSFSSAIGGSGVVNLNGGGGMFGSGTSLGGGGGLFASANGFFGAGYGGYYGSFGNGGDGGEANFFGENGQFGGGGGLSYAESGGDGGFGGGGGNHEAQPGSVGSGGFGGGSEDNPGFGATDDGAGMGGAVFIRSGQVAIKGSNFNNNTADGGTAAGFGGAVFVLHDLGNQNGNHQGMPDQLPDVEICDVQFNNNLASTSAGTSNNNNDWFDQGGRITMTDCPIFKNGFE</sequence>
<proteinExistence type="predicted"/>
<feature type="compositionally biased region" description="Gly residues" evidence="1">
    <location>
        <begin position="622"/>
        <end position="631"/>
    </location>
</feature>
<evidence type="ECO:0000256" key="2">
    <source>
        <dbReference type="SAM" id="SignalP"/>
    </source>
</evidence>
<feature type="signal peptide" evidence="2">
    <location>
        <begin position="1"/>
        <end position="31"/>
    </location>
</feature>
<dbReference type="EMBL" id="JBHRTS010000004">
    <property type="protein sequence ID" value="MFC3194161.1"/>
    <property type="molecule type" value="Genomic_DNA"/>
</dbReference>
<evidence type="ECO:0000313" key="4">
    <source>
        <dbReference type="Proteomes" id="UP001595533"/>
    </source>
</evidence>
<dbReference type="Proteomes" id="UP001595533">
    <property type="component" value="Unassembled WGS sequence"/>
</dbReference>
<keyword evidence="4" id="KW-1185">Reference proteome</keyword>